<dbReference type="AlphaFoldDB" id="E6IZU1"/>
<gene>
    <name evidence="2" type="ORF">HMPREF0813_00507</name>
</gene>
<organism evidence="2 3">
    <name type="scientific">Streptococcus anginosus F0211</name>
    <dbReference type="NCBI Taxonomy" id="706437"/>
    <lineage>
        <taxon>Bacteria</taxon>
        <taxon>Bacillati</taxon>
        <taxon>Bacillota</taxon>
        <taxon>Bacilli</taxon>
        <taxon>Lactobacillales</taxon>
        <taxon>Streptococcaceae</taxon>
        <taxon>Streptococcus</taxon>
        <taxon>Streptococcus anginosus group</taxon>
    </lineage>
</organism>
<dbReference type="EMBL" id="AECT01000008">
    <property type="protein sequence ID" value="EFU22924.1"/>
    <property type="molecule type" value="Genomic_DNA"/>
</dbReference>
<reference evidence="2 3" key="1">
    <citation type="submission" date="2010-11" db="EMBL/GenBank/DDBJ databases">
        <authorList>
            <person name="Weinstock G."/>
            <person name="Sodergren E."/>
            <person name="Clifton S."/>
            <person name="Fulton L."/>
            <person name="Fulton B."/>
            <person name="Courtney L."/>
            <person name="Fronick C."/>
            <person name="Harrison M."/>
            <person name="Strong C."/>
            <person name="Farmer C."/>
            <person name="Delahaunty K."/>
            <person name="Markovic C."/>
            <person name="Hall O."/>
            <person name="Minx P."/>
            <person name="Tomlinson C."/>
            <person name="Mitreva M."/>
            <person name="Hou S."/>
            <person name="Chen J."/>
            <person name="Wollam A."/>
            <person name="Pepin K.H."/>
            <person name="Johnson M."/>
            <person name="Bhonagiri V."/>
            <person name="Zhang X."/>
            <person name="Suruliraj S."/>
            <person name="Warren W."/>
            <person name="Chinwalla A."/>
            <person name="Mardis E.R."/>
            <person name="Wilson R.K."/>
        </authorList>
    </citation>
    <scope>NUCLEOTIDE SEQUENCE [LARGE SCALE GENOMIC DNA]</scope>
    <source>
        <strain evidence="2 3">F0211</strain>
    </source>
</reference>
<name>E6IZU1_STRAP</name>
<dbReference type="PROSITE" id="PS51186">
    <property type="entry name" value="GNAT"/>
    <property type="match status" value="1"/>
</dbReference>
<dbReference type="InterPro" id="IPR000182">
    <property type="entry name" value="GNAT_dom"/>
</dbReference>
<dbReference type="eggNOG" id="COG0456">
    <property type="taxonomic scope" value="Bacteria"/>
</dbReference>
<evidence type="ECO:0000313" key="3">
    <source>
        <dbReference type="Proteomes" id="UP000002973"/>
    </source>
</evidence>
<dbReference type="CDD" id="cd04301">
    <property type="entry name" value="NAT_SF"/>
    <property type="match status" value="1"/>
</dbReference>
<proteinExistence type="predicted"/>
<comment type="caution">
    <text evidence="2">The sequence shown here is derived from an EMBL/GenBank/DDBJ whole genome shotgun (WGS) entry which is preliminary data.</text>
</comment>
<dbReference type="SUPFAM" id="SSF55729">
    <property type="entry name" value="Acyl-CoA N-acyltransferases (Nat)"/>
    <property type="match status" value="1"/>
</dbReference>
<dbReference type="GO" id="GO:0016747">
    <property type="term" value="F:acyltransferase activity, transferring groups other than amino-acyl groups"/>
    <property type="evidence" value="ECO:0007669"/>
    <property type="project" value="InterPro"/>
</dbReference>
<protein>
    <submittedName>
        <fullName evidence="2">Acetyltransferase, GNAT family</fullName>
    </submittedName>
</protein>
<dbReference type="InterPro" id="IPR016181">
    <property type="entry name" value="Acyl_CoA_acyltransferase"/>
</dbReference>
<feature type="domain" description="N-acetyltransferase" evidence="1">
    <location>
        <begin position="33"/>
        <end position="189"/>
    </location>
</feature>
<dbReference type="Proteomes" id="UP000002973">
    <property type="component" value="Unassembled WGS sequence"/>
</dbReference>
<accession>E6IZU1</accession>
<keyword evidence="2" id="KW-0808">Transferase</keyword>
<sequence length="190" mass="21866">MTDDYQCIVLCHNHRAQESRKFEKMIDQLSKHYSCRILTEKDIPSILSLYESNPLYFQHCPPAPNLESVKEDMARLPEGKAKADKFYVGFWDSSNLVAVMDFVYAYPDEETVFIGLFMVDQAYQGKGIGSQIVTEALTYFAKNFRKARLAYIKGNPQSQHFWKKQGFKPIGSEVKQELYTGVIVEQSLRG</sequence>
<evidence type="ECO:0000259" key="1">
    <source>
        <dbReference type="PROSITE" id="PS51186"/>
    </source>
</evidence>
<evidence type="ECO:0000313" key="2">
    <source>
        <dbReference type="EMBL" id="EFU22924.1"/>
    </source>
</evidence>
<dbReference type="Pfam" id="PF00583">
    <property type="entry name" value="Acetyltransf_1"/>
    <property type="match status" value="1"/>
</dbReference>
<dbReference type="Gene3D" id="3.40.630.30">
    <property type="match status" value="1"/>
</dbReference>